<evidence type="ECO:0000313" key="2">
    <source>
        <dbReference type="EMBL" id="KAK4121260.1"/>
    </source>
</evidence>
<feature type="non-terminal residue" evidence="2">
    <location>
        <position position="88"/>
    </location>
</feature>
<dbReference type="AlphaFoldDB" id="A0AAN6TV14"/>
<dbReference type="Proteomes" id="UP001302602">
    <property type="component" value="Unassembled WGS sequence"/>
</dbReference>
<feature type="region of interest" description="Disordered" evidence="1">
    <location>
        <begin position="44"/>
        <end position="65"/>
    </location>
</feature>
<dbReference type="RefSeq" id="XP_062645031.1">
    <property type="nucleotide sequence ID" value="XM_062793453.1"/>
</dbReference>
<evidence type="ECO:0000256" key="1">
    <source>
        <dbReference type="SAM" id="MobiDB-lite"/>
    </source>
</evidence>
<protein>
    <submittedName>
        <fullName evidence="2">Uncharacterized protein</fullName>
    </submittedName>
</protein>
<sequence>MPTSTETVVKPYGTSPSWRTAALLINPMERELTLRAIRKALAATTATSGPSAKTTTKAYRRNSRRAGQAKVAFLLDDQGYQVNLIDQV</sequence>
<gene>
    <name evidence="2" type="ORF">N657DRAFT_648080</name>
</gene>
<dbReference type="EMBL" id="MU853234">
    <property type="protein sequence ID" value="KAK4121260.1"/>
    <property type="molecule type" value="Genomic_DNA"/>
</dbReference>
<dbReference type="GeneID" id="87830222"/>
<organism evidence="2 3">
    <name type="scientific">Parathielavia appendiculata</name>
    <dbReference type="NCBI Taxonomy" id="2587402"/>
    <lineage>
        <taxon>Eukaryota</taxon>
        <taxon>Fungi</taxon>
        <taxon>Dikarya</taxon>
        <taxon>Ascomycota</taxon>
        <taxon>Pezizomycotina</taxon>
        <taxon>Sordariomycetes</taxon>
        <taxon>Sordariomycetidae</taxon>
        <taxon>Sordariales</taxon>
        <taxon>Chaetomiaceae</taxon>
        <taxon>Parathielavia</taxon>
    </lineage>
</organism>
<name>A0AAN6TV14_9PEZI</name>
<reference evidence="2" key="2">
    <citation type="submission" date="2023-05" db="EMBL/GenBank/DDBJ databases">
        <authorList>
            <consortium name="Lawrence Berkeley National Laboratory"/>
            <person name="Steindorff A."/>
            <person name="Hensen N."/>
            <person name="Bonometti L."/>
            <person name="Westerberg I."/>
            <person name="Brannstrom I.O."/>
            <person name="Guillou S."/>
            <person name="Cros-Aarteil S."/>
            <person name="Calhoun S."/>
            <person name="Haridas S."/>
            <person name="Kuo A."/>
            <person name="Mondo S."/>
            <person name="Pangilinan J."/>
            <person name="Riley R."/>
            <person name="Labutti K."/>
            <person name="Andreopoulos B."/>
            <person name="Lipzen A."/>
            <person name="Chen C."/>
            <person name="Yanf M."/>
            <person name="Daum C."/>
            <person name="Ng V."/>
            <person name="Clum A."/>
            <person name="Ohm R."/>
            <person name="Martin F."/>
            <person name="Silar P."/>
            <person name="Natvig D."/>
            <person name="Lalanne C."/>
            <person name="Gautier V."/>
            <person name="Ament-Velasquez S.L."/>
            <person name="Kruys A."/>
            <person name="Hutchinson M.I."/>
            <person name="Powell A.J."/>
            <person name="Barry K."/>
            <person name="Miller A.N."/>
            <person name="Grigoriev I.V."/>
            <person name="Debuchy R."/>
            <person name="Gladieux P."/>
            <person name="Thoren M.H."/>
            <person name="Johannesson H."/>
        </authorList>
    </citation>
    <scope>NUCLEOTIDE SEQUENCE</scope>
    <source>
        <strain evidence="2">CBS 731.68</strain>
    </source>
</reference>
<accession>A0AAN6TV14</accession>
<reference evidence="2" key="1">
    <citation type="journal article" date="2023" name="Mol. Phylogenet. Evol.">
        <title>Genome-scale phylogeny and comparative genomics of the fungal order Sordariales.</title>
        <authorList>
            <person name="Hensen N."/>
            <person name="Bonometti L."/>
            <person name="Westerberg I."/>
            <person name="Brannstrom I.O."/>
            <person name="Guillou S."/>
            <person name="Cros-Aarteil S."/>
            <person name="Calhoun S."/>
            <person name="Haridas S."/>
            <person name="Kuo A."/>
            <person name="Mondo S."/>
            <person name="Pangilinan J."/>
            <person name="Riley R."/>
            <person name="LaButti K."/>
            <person name="Andreopoulos B."/>
            <person name="Lipzen A."/>
            <person name="Chen C."/>
            <person name="Yan M."/>
            <person name="Daum C."/>
            <person name="Ng V."/>
            <person name="Clum A."/>
            <person name="Steindorff A."/>
            <person name="Ohm R.A."/>
            <person name="Martin F."/>
            <person name="Silar P."/>
            <person name="Natvig D.O."/>
            <person name="Lalanne C."/>
            <person name="Gautier V."/>
            <person name="Ament-Velasquez S.L."/>
            <person name="Kruys A."/>
            <person name="Hutchinson M.I."/>
            <person name="Powell A.J."/>
            <person name="Barry K."/>
            <person name="Miller A.N."/>
            <person name="Grigoriev I.V."/>
            <person name="Debuchy R."/>
            <person name="Gladieux P."/>
            <person name="Hiltunen Thoren M."/>
            <person name="Johannesson H."/>
        </authorList>
    </citation>
    <scope>NUCLEOTIDE SEQUENCE</scope>
    <source>
        <strain evidence="2">CBS 731.68</strain>
    </source>
</reference>
<feature type="compositionally biased region" description="Polar residues" evidence="1">
    <location>
        <begin position="44"/>
        <end position="57"/>
    </location>
</feature>
<proteinExistence type="predicted"/>
<keyword evidence="3" id="KW-1185">Reference proteome</keyword>
<comment type="caution">
    <text evidence="2">The sequence shown here is derived from an EMBL/GenBank/DDBJ whole genome shotgun (WGS) entry which is preliminary data.</text>
</comment>
<evidence type="ECO:0000313" key="3">
    <source>
        <dbReference type="Proteomes" id="UP001302602"/>
    </source>
</evidence>